<organism evidence="5 6">
    <name type="scientific">Laodelphax striatellus</name>
    <name type="common">Small brown planthopper</name>
    <name type="synonym">Delphax striatella</name>
    <dbReference type="NCBI Taxonomy" id="195883"/>
    <lineage>
        <taxon>Eukaryota</taxon>
        <taxon>Metazoa</taxon>
        <taxon>Ecdysozoa</taxon>
        <taxon>Arthropoda</taxon>
        <taxon>Hexapoda</taxon>
        <taxon>Insecta</taxon>
        <taxon>Pterygota</taxon>
        <taxon>Neoptera</taxon>
        <taxon>Paraneoptera</taxon>
        <taxon>Hemiptera</taxon>
        <taxon>Auchenorrhyncha</taxon>
        <taxon>Fulgoroidea</taxon>
        <taxon>Delphacidae</taxon>
        <taxon>Criomorphinae</taxon>
        <taxon>Laodelphax</taxon>
    </lineage>
</organism>
<dbReference type="EMBL" id="QKKF02023394">
    <property type="protein sequence ID" value="RZF37756.1"/>
    <property type="molecule type" value="Genomic_DNA"/>
</dbReference>
<evidence type="ECO:0000313" key="5">
    <source>
        <dbReference type="EMBL" id="RZF37756.1"/>
    </source>
</evidence>
<proteinExistence type="inferred from homology"/>
<comment type="similarity">
    <text evidence="1">Belongs to the SPATA6 family.</text>
</comment>
<evidence type="ECO:0000256" key="3">
    <source>
        <dbReference type="SAM" id="MobiDB-lite"/>
    </source>
</evidence>
<reference evidence="5 6" key="1">
    <citation type="journal article" date="2017" name="Gigascience">
        <title>Genome sequence of the small brown planthopper, Laodelphax striatellus.</title>
        <authorList>
            <person name="Zhu J."/>
            <person name="Jiang F."/>
            <person name="Wang X."/>
            <person name="Yang P."/>
            <person name="Bao Y."/>
            <person name="Zhao W."/>
            <person name="Wang W."/>
            <person name="Lu H."/>
            <person name="Wang Q."/>
            <person name="Cui N."/>
            <person name="Li J."/>
            <person name="Chen X."/>
            <person name="Luo L."/>
            <person name="Yu J."/>
            <person name="Kang L."/>
            <person name="Cui F."/>
        </authorList>
    </citation>
    <scope>NUCLEOTIDE SEQUENCE [LARGE SCALE GENOMIC DNA]</scope>
    <source>
        <strain evidence="5">Lst14</strain>
    </source>
</reference>
<dbReference type="AlphaFoldDB" id="A0A482WWN7"/>
<evidence type="ECO:0000259" key="4">
    <source>
        <dbReference type="Pfam" id="PF14909"/>
    </source>
</evidence>
<evidence type="ECO:0000256" key="2">
    <source>
        <dbReference type="ARBA" id="ARBA00022553"/>
    </source>
</evidence>
<dbReference type="InterPro" id="IPR042769">
    <property type="entry name" value="SPATA6_fam"/>
</dbReference>
<dbReference type="PANTHER" id="PTHR16435">
    <property type="entry name" value="SPERMATOGENESIS-ASSOCIATED PROTEIN 6 SPATA6"/>
    <property type="match status" value="1"/>
</dbReference>
<dbReference type="GO" id="GO:0007283">
    <property type="term" value="P:spermatogenesis"/>
    <property type="evidence" value="ECO:0007669"/>
    <property type="project" value="InterPro"/>
</dbReference>
<evidence type="ECO:0000256" key="1">
    <source>
        <dbReference type="ARBA" id="ARBA00006215"/>
    </source>
</evidence>
<keyword evidence="6" id="KW-1185">Reference proteome</keyword>
<feature type="compositionally biased region" description="Basic residues" evidence="3">
    <location>
        <begin position="260"/>
        <end position="270"/>
    </location>
</feature>
<evidence type="ECO:0000313" key="6">
    <source>
        <dbReference type="Proteomes" id="UP000291343"/>
    </source>
</evidence>
<sequence length="517" mass="58449">MKWLRFAVDFMLRFLNRNVRSEEMSRKSFHICVDFDVHAVTCPGVWLCPKGRIELRIAMLGLSVNTRAIAPSFPLLFHEKFRFHKMLRSVNSLTALQGVLKSRNLHIQLLHTTAESSRVPHATSYHRGTPPCTTVLATFRSPIADVFYPPSPAAHNLNAGTDVDLLLKPTACFPGIISPKAEISTRVVIEEVVNYCSPERVINPVTVSSKAENTAEDVSPLARQRAVCHSDACQCCDCYKAKKPSTEQSPFLIGPLPRRPGFRPKQHKRLTKTRNRPVPVENKKHKQEIPHVNCNCEEPEDEECSTVCKCILCRKYKDYFPSGDYSSSEIDDKPKPKPKQTKCKYCCGDQKGMSSRQRKSSSPVKQVENCCPCMLLNRVPIVEQIENEFTSSFKKLDDDCPNCYQPNQVESRSITVLKSALGPSVGVGLSDAAPEQRWMGDRGGIRGCSCGIYSCSGRKMEDSTTKKREESDWLDEKNRKAFRDGRKNFYLSLEDYYRQLYARARQRSSAEFVNACA</sequence>
<dbReference type="STRING" id="195883.A0A482WWN7"/>
<name>A0A482WWN7_LAOST</name>
<dbReference type="GO" id="GO:0032027">
    <property type="term" value="F:myosin light chain binding"/>
    <property type="evidence" value="ECO:0007669"/>
    <property type="project" value="InterPro"/>
</dbReference>
<dbReference type="OrthoDB" id="5963614at2759"/>
<protein>
    <recommendedName>
        <fullName evidence="4">Spermatogenesis-associated protein 6 N-terminal domain-containing protein</fullName>
    </recommendedName>
</protein>
<dbReference type="InParanoid" id="A0A482WWN7"/>
<dbReference type="PANTHER" id="PTHR16435:SF6">
    <property type="entry name" value="IP09370P"/>
    <property type="match status" value="1"/>
</dbReference>
<comment type="caution">
    <text evidence="5">The sequence shown here is derived from an EMBL/GenBank/DDBJ whole genome shotgun (WGS) entry which is preliminary data.</text>
</comment>
<feature type="domain" description="Spermatogenesis-associated protein 6 N-terminal" evidence="4">
    <location>
        <begin position="33"/>
        <end position="189"/>
    </location>
</feature>
<keyword evidence="2" id="KW-0597">Phosphoprotein</keyword>
<accession>A0A482WWN7</accession>
<dbReference type="Pfam" id="PF14909">
    <property type="entry name" value="SPATA6"/>
    <property type="match status" value="1"/>
</dbReference>
<dbReference type="GO" id="GO:0120212">
    <property type="term" value="C:sperm head-tail coupling apparatus"/>
    <property type="evidence" value="ECO:0007669"/>
    <property type="project" value="InterPro"/>
</dbReference>
<feature type="region of interest" description="Disordered" evidence="3">
    <location>
        <begin position="249"/>
        <end position="270"/>
    </location>
</feature>
<dbReference type="Proteomes" id="UP000291343">
    <property type="component" value="Unassembled WGS sequence"/>
</dbReference>
<gene>
    <name evidence="5" type="ORF">LSTR_LSTR011976</name>
</gene>
<dbReference type="InterPro" id="IPR032732">
    <property type="entry name" value="SPATA6_N"/>
</dbReference>